<accession>A0A3G8JK33</accession>
<keyword evidence="2" id="KW-0456">Lyase</keyword>
<dbReference type="SUPFAM" id="SSF52096">
    <property type="entry name" value="ClpP/crotonase"/>
    <property type="match status" value="1"/>
</dbReference>
<reference evidence="2 3" key="1">
    <citation type="submission" date="2018-11" db="EMBL/GenBank/DDBJ databases">
        <title>Gordonia insulae sp. nov., isolated from an island soil.</title>
        <authorList>
            <person name="Kim Y.S."/>
            <person name="Kim S.B."/>
        </authorList>
    </citation>
    <scope>NUCLEOTIDE SEQUENCE [LARGE SCALE GENOMIC DNA]</scope>
    <source>
        <strain evidence="2 3">MMS17-SY073</strain>
    </source>
</reference>
<dbReference type="PANTHER" id="PTHR43802:SF1">
    <property type="entry name" value="IP11341P-RELATED"/>
    <property type="match status" value="1"/>
</dbReference>
<dbReference type="EMBL" id="CP033972">
    <property type="protein sequence ID" value="AZG45353.1"/>
    <property type="molecule type" value="Genomic_DNA"/>
</dbReference>
<protein>
    <submittedName>
        <fullName evidence="2">2,3-dehydroadipyl-CoA hydratase</fullName>
        <ecNumber evidence="2">4.2.1.17</ecNumber>
    </submittedName>
</protein>
<dbReference type="RefSeq" id="WP_124708080.1">
    <property type="nucleotide sequence ID" value="NZ_CP033972.1"/>
</dbReference>
<dbReference type="Pfam" id="PF00378">
    <property type="entry name" value="ECH_1"/>
    <property type="match status" value="1"/>
</dbReference>
<name>A0A3G8JK33_9ACTN</name>
<gene>
    <name evidence="2" type="primary">paaF</name>
    <name evidence="2" type="ORF">D7316_01949</name>
</gene>
<dbReference type="OrthoDB" id="3207739at2"/>
<dbReference type="GO" id="GO:0004300">
    <property type="term" value="F:enoyl-CoA hydratase activity"/>
    <property type="evidence" value="ECO:0007669"/>
    <property type="project" value="UniProtKB-EC"/>
</dbReference>
<dbReference type="Gene3D" id="3.90.226.10">
    <property type="entry name" value="2-enoyl-CoA Hydratase, Chain A, domain 1"/>
    <property type="match status" value="1"/>
</dbReference>
<organism evidence="2 3">
    <name type="scientific">Gordonia insulae</name>
    <dbReference type="NCBI Taxonomy" id="2420509"/>
    <lineage>
        <taxon>Bacteria</taxon>
        <taxon>Bacillati</taxon>
        <taxon>Actinomycetota</taxon>
        <taxon>Actinomycetes</taxon>
        <taxon>Mycobacteriales</taxon>
        <taxon>Gordoniaceae</taxon>
        <taxon>Gordonia</taxon>
    </lineage>
</organism>
<dbReference type="InterPro" id="IPR029045">
    <property type="entry name" value="ClpP/crotonase-like_dom_sf"/>
</dbReference>
<evidence type="ECO:0000313" key="2">
    <source>
        <dbReference type="EMBL" id="AZG45353.1"/>
    </source>
</evidence>
<dbReference type="AlphaFoldDB" id="A0A3G8JK33"/>
<keyword evidence="3" id="KW-1185">Reference proteome</keyword>
<dbReference type="Proteomes" id="UP000271469">
    <property type="component" value="Chromosome"/>
</dbReference>
<dbReference type="KEGG" id="gom:D7316_01949"/>
<dbReference type="CDD" id="cd06558">
    <property type="entry name" value="crotonase-like"/>
    <property type="match status" value="1"/>
</dbReference>
<dbReference type="InterPro" id="IPR001753">
    <property type="entry name" value="Enoyl-CoA_hydra/iso"/>
</dbReference>
<evidence type="ECO:0000256" key="1">
    <source>
        <dbReference type="ARBA" id="ARBA00005254"/>
    </source>
</evidence>
<dbReference type="PANTHER" id="PTHR43802">
    <property type="entry name" value="ENOYL-COA HYDRATASE"/>
    <property type="match status" value="1"/>
</dbReference>
<sequence length="334" mass="34616">MIVPAPFIAAPFVADVCDDALWDRLAWSPDKHSGHVRIGFTTGAAPATGWPAVGDRCDVVYGPAEIENTHPAIVGADDPESAAHELADHVARNPQSATILAGVLRTGTEVSVRQALDVESWAYSTLLGGTEFAAWLARRGPRPLPPTSAAAPVLVDRDGTRLTITLNRPERRNAFGAALRDAMVAALDVAVLDDSLTEVHLRGAGPAFCAGGDLDEFGTTPDPVIAHFVRTAGGAGVRLAEIADRTTAFLHGACVGAGIELPGLAGRIVVDPRVAIRLPEVGMGLIPGAGGTVGIPRRIGRWRTFHLATSGTSIGAQTALAWGLADEVADVAPA</sequence>
<proteinExistence type="inferred from homology"/>
<evidence type="ECO:0000313" key="3">
    <source>
        <dbReference type="Proteomes" id="UP000271469"/>
    </source>
</evidence>
<comment type="similarity">
    <text evidence="1">Belongs to the enoyl-CoA hydratase/isomerase family.</text>
</comment>
<dbReference type="EC" id="4.2.1.17" evidence="2"/>